<dbReference type="Pfam" id="PF00147">
    <property type="entry name" value="Fibrinogen_C"/>
    <property type="match status" value="1"/>
</dbReference>
<dbReference type="Proteomes" id="UP001283361">
    <property type="component" value="Unassembled WGS sequence"/>
</dbReference>
<dbReference type="GO" id="GO:0005615">
    <property type="term" value="C:extracellular space"/>
    <property type="evidence" value="ECO:0007669"/>
    <property type="project" value="TreeGrafter"/>
</dbReference>
<proteinExistence type="predicted"/>
<dbReference type="InterPro" id="IPR014716">
    <property type="entry name" value="Fibrinogen_a/b/g_C_1"/>
</dbReference>
<dbReference type="EMBL" id="JAWDGP010003103">
    <property type="protein sequence ID" value="KAK3777278.1"/>
    <property type="molecule type" value="Genomic_DNA"/>
</dbReference>
<dbReference type="Gene3D" id="3.90.215.10">
    <property type="entry name" value="Gamma Fibrinogen, chain A, domain 1"/>
    <property type="match status" value="1"/>
</dbReference>
<dbReference type="CDD" id="cd00087">
    <property type="entry name" value="FReD"/>
    <property type="match status" value="1"/>
</dbReference>
<dbReference type="AlphaFoldDB" id="A0AAE0ZX27"/>
<dbReference type="InterPro" id="IPR002181">
    <property type="entry name" value="Fibrinogen_a/b/g_C_dom"/>
</dbReference>
<dbReference type="PROSITE" id="PS51406">
    <property type="entry name" value="FIBRINOGEN_C_2"/>
    <property type="match status" value="1"/>
</dbReference>
<sequence length="304" mass="35200">MIQRLCNLIFVYLVLPYTGLATYEEENNLGLKQQAPDLSKSIEDYLVEKQKNFKAELQARLEQHMLHILRTIEIYSMSSFRSLMALFPDILKPKICRKNMHRTIFSQLEGSSYELISPALHRSQDFQHLCDYTTDEGGWIIVQRRQSGRVNFSRTWQEYKDGFGDFHDDFWLGNDKIHALTMSWTYELRVEVTFRGRKSYALYDSFYLGSDFHSYRLKIGRYSGTAGDSLRYHNGGTFSTIDRDNDEMIGGSCARKNGGGWWFVNCDTANLNGRWGVGQDRGMEWSGVGGYQSVASSEMKIRRV</sequence>
<accession>A0AAE0ZX27</accession>
<comment type="caution">
    <text evidence="4">The sequence shown here is derived from an EMBL/GenBank/DDBJ whole genome shotgun (WGS) entry which is preliminary data.</text>
</comment>
<evidence type="ECO:0000256" key="2">
    <source>
        <dbReference type="SAM" id="SignalP"/>
    </source>
</evidence>
<protein>
    <recommendedName>
        <fullName evidence="3">Fibrinogen C-terminal domain-containing protein</fullName>
    </recommendedName>
</protein>
<feature type="domain" description="Fibrinogen C-terminal" evidence="3">
    <location>
        <begin position="87"/>
        <end position="304"/>
    </location>
</feature>
<evidence type="ECO:0000256" key="1">
    <source>
        <dbReference type="ARBA" id="ARBA00023157"/>
    </source>
</evidence>
<keyword evidence="1" id="KW-1015">Disulfide bond</keyword>
<organism evidence="4 5">
    <name type="scientific">Elysia crispata</name>
    <name type="common">lettuce slug</name>
    <dbReference type="NCBI Taxonomy" id="231223"/>
    <lineage>
        <taxon>Eukaryota</taxon>
        <taxon>Metazoa</taxon>
        <taxon>Spiralia</taxon>
        <taxon>Lophotrochozoa</taxon>
        <taxon>Mollusca</taxon>
        <taxon>Gastropoda</taxon>
        <taxon>Heterobranchia</taxon>
        <taxon>Euthyneura</taxon>
        <taxon>Panpulmonata</taxon>
        <taxon>Sacoglossa</taxon>
        <taxon>Placobranchoidea</taxon>
        <taxon>Plakobranchidae</taxon>
        <taxon>Elysia</taxon>
    </lineage>
</organism>
<name>A0AAE0ZX27_9GAST</name>
<gene>
    <name evidence="4" type="ORF">RRG08_013480</name>
</gene>
<dbReference type="PROSITE" id="PS00514">
    <property type="entry name" value="FIBRINOGEN_C_1"/>
    <property type="match status" value="1"/>
</dbReference>
<feature type="signal peptide" evidence="2">
    <location>
        <begin position="1"/>
        <end position="21"/>
    </location>
</feature>
<dbReference type="SUPFAM" id="SSF56496">
    <property type="entry name" value="Fibrinogen C-terminal domain-like"/>
    <property type="match status" value="1"/>
</dbReference>
<evidence type="ECO:0000313" key="5">
    <source>
        <dbReference type="Proteomes" id="UP001283361"/>
    </source>
</evidence>
<evidence type="ECO:0000313" key="4">
    <source>
        <dbReference type="EMBL" id="KAK3777278.1"/>
    </source>
</evidence>
<dbReference type="SMART" id="SM00186">
    <property type="entry name" value="FBG"/>
    <property type="match status" value="1"/>
</dbReference>
<evidence type="ECO:0000259" key="3">
    <source>
        <dbReference type="PROSITE" id="PS51406"/>
    </source>
</evidence>
<keyword evidence="2" id="KW-0732">Signal</keyword>
<dbReference type="PANTHER" id="PTHR19143">
    <property type="entry name" value="FIBRINOGEN/TENASCIN/ANGIOPOEITIN"/>
    <property type="match status" value="1"/>
</dbReference>
<dbReference type="InterPro" id="IPR020837">
    <property type="entry name" value="Fibrinogen_CS"/>
</dbReference>
<feature type="chain" id="PRO_5042046472" description="Fibrinogen C-terminal domain-containing protein" evidence="2">
    <location>
        <begin position="22"/>
        <end position="304"/>
    </location>
</feature>
<reference evidence="4" key="1">
    <citation type="journal article" date="2023" name="G3 (Bethesda)">
        <title>A reference genome for the long-term kleptoplast-retaining sea slug Elysia crispata morphotype clarki.</title>
        <authorList>
            <person name="Eastman K.E."/>
            <person name="Pendleton A.L."/>
            <person name="Shaikh M.A."/>
            <person name="Suttiyut T."/>
            <person name="Ogas R."/>
            <person name="Tomko P."/>
            <person name="Gavelis G."/>
            <person name="Widhalm J.R."/>
            <person name="Wisecaver J.H."/>
        </authorList>
    </citation>
    <scope>NUCLEOTIDE SEQUENCE</scope>
    <source>
        <strain evidence="4">ECLA1</strain>
    </source>
</reference>
<dbReference type="InterPro" id="IPR050373">
    <property type="entry name" value="Fibrinogen_C-term_domain"/>
</dbReference>
<keyword evidence="5" id="KW-1185">Reference proteome</keyword>
<dbReference type="InterPro" id="IPR036056">
    <property type="entry name" value="Fibrinogen-like_C"/>
</dbReference>